<organism evidence="1">
    <name type="scientific">Brassica oleracea</name>
    <name type="common">Wild cabbage</name>
    <dbReference type="NCBI Taxonomy" id="3712"/>
    <lineage>
        <taxon>Eukaryota</taxon>
        <taxon>Viridiplantae</taxon>
        <taxon>Streptophyta</taxon>
        <taxon>Embryophyta</taxon>
        <taxon>Tracheophyta</taxon>
        <taxon>Spermatophyta</taxon>
        <taxon>Magnoliopsida</taxon>
        <taxon>eudicotyledons</taxon>
        <taxon>Gunneridae</taxon>
        <taxon>Pentapetalae</taxon>
        <taxon>rosids</taxon>
        <taxon>malvids</taxon>
        <taxon>Brassicales</taxon>
        <taxon>Brassicaceae</taxon>
        <taxon>Brassiceae</taxon>
        <taxon>Brassica</taxon>
    </lineage>
</organism>
<gene>
    <name evidence="1" type="ORF">BOLC3T15836H</name>
</gene>
<protein>
    <submittedName>
        <fullName evidence="1">Uncharacterized protein</fullName>
    </submittedName>
</protein>
<dbReference type="EMBL" id="LR031872">
    <property type="protein sequence ID" value="VDC91431.1"/>
    <property type="molecule type" value="Genomic_DNA"/>
</dbReference>
<proteinExistence type="predicted"/>
<reference evidence="1" key="1">
    <citation type="submission" date="2018-11" db="EMBL/GenBank/DDBJ databases">
        <authorList>
            <consortium name="Genoscope - CEA"/>
            <person name="William W."/>
        </authorList>
    </citation>
    <scope>NUCLEOTIDE SEQUENCE</scope>
</reference>
<evidence type="ECO:0000313" key="1">
    <source>
        <dbReference type="EMBL" id="VDC91431.1"/>
    </source>
</evidence>
<name>A0A3P6B4M9_BRAOL</name>
<sequence>MFVLITNANIHTDCEKEVNRRIFTSTVFGDSHKLPRLGSVWAPYGTSAQHTGPYNQRRRDHNRSCVHYHFFRLPRPSKTAFGNSRCFSG</sequence>
<dbReference type="AlphaFoldDB" id="A0A3P6B4M9"/>
<accession>A0A3P6B4M9</accession>